<dbReference type="AlphaFoldDB" id="A0A382SIV4"/>
<dbReference type="Pfam" id="PF00106">
    <property type="entry name" value="adh_short"/>
    <property type="match status" value="1"/>
</dbReference>
<dbReference type="PANTHER" id="PTHR42760:SF115">
    <property type="entry name" value="3-OXOACYL-[ACYL-CARRIER-PROTEIN] REDUCTASE FABG"/>
    <property type="match status" value="1"/>
</dbReference>
<dbReference type="FunFam" id="3.40.50.720:FF:000084">
    <property type="entry name" value="Short-chain dehydrogenase reductase"/>
    <property type="match status" value="1"/>
</dbReference>
<evidence type="ECO:0000256" key="1">
    <source>
        <dbReference type="ARBA" id="ARBA00006484"/>
    </source>
</evidence>
<dbReference type="CDD" id="cd05233">
    <property type="entry name" value="SDR_c"/>
    <property type="match status" value="1"/>
</dbReference>
<evidence type="ECO:0008006" key="4">
    <source>
        <dbReference type="Google" id="ProtNLM"/>
    </source>
</evidence>
<dbReference type="Gene3D" id="3.40.50.720">
    <property type="entry name" value="NAD(P)-binding Rossmann-like Domain"/>
    <property type="match status" value="1"/>
</dbReference>
<dbReference type="InterPro" id="IPR002347">
    <property type="entry name" value="SDR_fam"/>
</dbReference>
<organism evidence="3">
    <name type="scientific">marine metagenome</name>
    <dbReference type="NCBI Taxonomy" id="408172"/>
    <lineage>
        <taxon>unclassified sequences</taxon>
        <taxon>metagenomes</taxon>
        <taxon>ecological metagenomes</taxon>
    </lineage>
</organism>
<dbReference type="EMBL" id="UINC01129418">
    <property type="protein sequence ID" value="SVD09796.1"/>
    <property type="molecule type" value="Genomic_DNA"/>
</dbReference>
<gene>
    <name evidence="3" type="ORF">METZ01_LOCUS362650</name>
</gene>
<reference evidence="3" key="1">
    <citation type="submission" date="2018-05" db="EMBL/GenBank/DDBJ databases">
        <authorList>
            <person name="Lanie J.A."/>
            <person name="Ng W.-L."/>
            <person name="Kazmierczak K.M."/>
            <person name="Andrzejewski T.M."/>
            <person name="Davidsen T.M."/>
            <person name="Wayne K.J."/>
            <person name="Tettelin H."/>
            <person name="Glass J.I."/>
            <person name="Rusch D."/>
            <person name="Podicherti R."/>
            <person name="Tsui H.-C.T."/>
            <person name="Winkler M.E."/>
        </authorList>
    </citation>
    <scope>NUCLEOTIDE SEQUENCE</scope>
</reference>
<dbReference type="PRINTS" id="PR00080">
    <property type="entry name" value="SDRFAMILY"/>
</dbReference>
<keyword evidence="2" id="KW-0560">Oxidoreductase</keyword>
<proteinExistence type="inferred from homology"/>
<dbReference type="PROSITE" id="PS00061">
    <property type="entry name" value="ADH_SHORT"/>
    <property type="match status" value="1"/>
</dbReference>
<dbReference type="SUPFAM" id="SSF51735">
    <property type="entry name" value="NAD(P)-binding Rossmann-fold domains"/>
    <property type="match status" value="1"/>
</dbReference>
<dbReference type="GO" id="GO:0016616">
    <property type="term" value="F:oxidoreductase activity, acting on the CH-OH group of donors, NAD or NADP as acceptor"/>
    <property type="evidence" value="ECO:0007669"/>
    <property type="project" value="TreeGrafter"/>
</dbReference>
<dbReference type="InterPro" id="IPR020904">
    <property type="entry name" value="Sc_DH/Rdtase_CS"/>
</dbReference>
<name>A0A382SIV4_9ZZZZ</name>
<sequence length="219" mass="23271">MTGLFSLPRPIFFRKVPPMFSLESKIAVVTGGGSGIGLAISKMFAQQGAIVDILEVDEEAGEAAVKEIAETGGTASSHVCDVTLPNKVRETFDKISSSRGKIDCLINNAGIAHVGNVITTTEEDFERVLSVNVKGVFNCLKAGVGHMQSAGGSIVNIASTVSVMAIDDRFAYSASKGAVLTMTYAVARDFLKNNIRCNAILPARIHTPFVDGFIEKNYP</sequence>
<dbReference type="PANTHER" id="PTHR42760">
    <property type="entry name" value="SHORT-CHAIN DEHYDROGENASES/REDUCTASES FAMILY MEMBER"/>
    <property type="match status" value="1"/>
</dbReference>
<feature type="non-terminal residue" evidence="3">
    <location>
        <position position="219"/>
    </location>
</feature>
<protein>
    <recommendedName>
        <fullName evidence="4">Short-chain dehydrogenase</fullName>
    </recommendedName>
</protein>
<accession>A0A382SIV4</accession>
<dbReference type="InterPro" id="IPR036291">
    <property type="entry name" value="NAD(P)-bd_dom_sf"/>
</dbReference>
<dbReference type="PRINTS" id="PR00081">
    <property type="entry name" value="GDHRDH"/>
</dbReference>
<evidence type="ECO:0000256" key="2">
    <source>
        <dbReference type="ARBA" id="ARBA00023002"/>
    </source>
</evidence>
<evidence type="ECO:0000313" key="3">
    <source>
        <dbReference type="EMBL" id="SVD09796.1"/>
    </source>
</evidence>
<comment type="similarity">
    <text evidence="1">Belongs to the short-chain dehydrogenases/reductases (SDR) family.</text>
</comment>